<dbReference type="AlphaFoldDB" id="A6K1T5"/>
<name>A6K1T5_RAT</name>
<accession>A6K1T5</accession>
<organism evidence="1 2">
    <name type="scientific">Rattus norvegicus</name>
    <name type="common">Rat</name>
    <dbReference type="NCBI Taxonomy" id="10116"/>
    <lineage>
        <taxon>Eukaryota</taxon>
        <taxon>Metazoa</taxon>
        <taxon>Chordata</taxon>
        <taxon>Craniata</taxon>
        <taxon>Vertebrata</taxon>
        <taxon>Euteleostomi</taxon>
        <taxon>Mammalia</taxon>
        <taxon>Eutheria</taxon>
        <taxon>Euarchontoglires</taxon>
        <taxon>Glires</taxon>
        <taxon>Rodentia</taxon>
        <taxon>Myomorpha</taxon>
        <taxon>Muroidea</taxon>
        <taxon>Muridae</taxon>
        <taxon>Murinae</taxon>
        <taxon>Rattus</taxon>
    </lineage>
</organism>
<reference evidence="1 2" key="1">
    <citation type="submission" date="2005-07" db="EMBL/GenBank/DDBJ databases">
        <authorList>
            <person name="Mural R.J."/>
            <person name="Li P.W."/>
            <person name="Adams M.D."/>
            <person name="Amanatides P.G."/>
            <person name="Baden-Tillson H."/>
            <person name="Barnstead M."/>
            <person name="Chin S.H."/>
            <person name="Dew I."/>
            <person name="Evans C.A."/>
            <person name="Ferriera S."/>
            <person name="Flanigan M."/>
            <person name="Fosler C."/>
            <person name="Glodek A."/>
            <person name="Gu Z."/>
            <person name="Holt R.A."/>
            <person name="Jennings D."/>
            <person name="Kraft C.L."/>
            <person name="Lu F."/>
            <person name="Nguyen T."/>
            <person name="Nusskern D.R."/>
            <person name="Pfannkoch C.M."/>
            <person name="Sitter C."/>
            <person name="Sutton G.G."/>
            <person name="Venter J.C."/>
            <person name="Wang Z."/>
            <person name="Woodage T."/>
            <person name="Zheng X.H."/>
            <person name="Zhong F."/>
        </authorList>
    </citation>
    <scope>NUCLEOTIDE SEQUENCE [LARGE SCALE GENOMIC DNA]</scope>
    <source>
        <strain>BN</strain>
        <strain evidence="2">Sprague-Dawley</strain>
    </source>
</reference>
<gene>
    <name evidence="1" type="ORF">rCG_42540</name>
</gene>
<evidence type="ECO:0000313" key="1">
    <source>
        <dbReference type="EMBL" id="EDL89743.1"/>
    </source>
</evidence>
<dbReference type="EMBL" id="CH474012">
    <property type="protein sequence ID" value="EDL89743.1"/>
    <property type="molecule type" value="Genomic_DNA"/>
</dbReference>
<proteinExistence type="predicted"/>
<protein>
    <submittedName>
        <fullName evidence="1">RCG42540</fullName>
    </submittedName>
</protein>
<evidence type="ECO:0000313" key="2">
    <source>
        <dbReference type="Proteomes" id="UP000234681"/>
    </source>
</evidence>
<dbReference type="Proteomes" id="UP000234681">
    <property type="component" value="Chromosome 12"/>
</dbReference>
<sequence>MVTPHTFQPLTLFRDLFPSLPIFSPLLSSPPLPSPLPHPHLLLGVERKGKKEGGKWWKKNLLSSKLQLHYCSSTYRKAGHVHVHL</sequence>